<dbReference type="KEGG" id="hir:HETIRDRAFT_64127"/>
<dbReference type="HAMAP" id="MF_00412">
    <property type="entry name" value="ProA"/>
    <property type="match status" value="1"/>
</dbReference>
<proteinExistence type="inferred from homology"/>
<dbReference type="NCBIfam" id="TIGR00407">
    <property type="entry name" value="proA"/>
    <property type="match status" value="1"/>
</dbReference>
<keyword evidence="3" id="KW-0028">Amino-acid biosynthesis</keyword>
<dbReference type="GO" id="GO:0050661">
    <property type="term" value="F:NADP binding"/>
    <property type="evidence" value="ECO:0007669"/>
    <property type="project" value="InterPro"/>
</dbReference>
<dbReference type="eggNOG" id="KOG4165">
    <property type="taxonomic scope" value="Eukaryota"/>
</dbReference>
<gene>
    <name evidence="13" type="ORF">HETIRDRAFT_64127</name>
</gene>
<keyword evidence="5" id="KW-0521">NADP</keyword>
<comment type="similarity">
    <text evidence="9">Belongs to the gamma-glutamyl phosphate reductase family.</text>
</comment>
<keyword evidence="14" id="KW-1185">Reference proteome</keyword>
<evidence type="ECO:0000256" key="8">
    <source>
        <dbReference type="ARBA" id="ARBA00059423"/>
    </source>
</evidence>
<name>W4JZB1_HETIT</name>
<dbReference type="InterPro" id="IPR012134">
    <property type="entry name" value="Glu-5-SA_DH"/>
</dbReference>
<comment type="function">
    <text evidence="8">Catalyzes the NADPH dependent reduction of L-gamma-glutamyl 5-phosphate into L-glutamate 5-semialdehyde and phosphate. The product spontaneously undergoes cyclization to form 1-pyrroline-5-carboxylate.</text>
</comment>
<dbReference type="Proteomes" id="UP000030671">
    <property type="component" value="Unassembled WGS sequence"/>
</dbReference>
<evidence type="ECO:0000256" key="2">
    <source>
        <dbReference type="ARBA" id="ARBA00013002"/>
    </source>
</evidence>
<evidence type="ECO:0000256" key="11">
    <source>
        <dbReference type="ARBA" id="ARBA00077451"/>
    </source>
</evidence>
<dbReference type="Pfam" id="PF00171">
    <property type="entry name" value="Aldedh"/>
    <property type="match status" value="1"/>
</dbReference>
<evidence type="ECO:0000313" key="13">
    <source>
        <dbReference type="EMBL" id="ETW78789.1"/>
    </source>
</evidence>
<dbReference type="FunCoup" id="W4JZB1">
    <property type="interactions" value="272"/>
</dbReference>
<evidence type="ECO:0000256" key="5">
    <source>
        <dbReference type="ARBA" id="ARBA00022857"/>
    </source>
</evidence>
<dbReference type="RefSeq" id="XP_009548805.1">
    <property type="nucleotide sequence ID" value="XM_009550510.1"/>
</dbReference>
<dbReference type="InterPro" id="IPR015590">
    <property type="entry name" value="Aldehyde_DH_dom"/>
</dbReference>
<dbReference type="CDD" id="cd07079">
    <property type="entry name" value="ALDH_F18-19_ProA-GPR"/>
    <property type="match status" value="1"/>
</dbReference>
<dbReference type="InterPro" id="IPR016162">
    <property type="entry name" value="Ald_DH_N"/>
</dbReference>
<comment type="catalytic activity">
    <reaction evidence="7">
        <text>L-glutamate 5-semialdehyde + phosphate + NADP(+) = L-glutamyl 5-phosphate + NADPH + H(+)</text>
        <dbReference type="Rhea" id="RHEA:19541"/>
        <dbReference type="ChEBI" id="CHEBI:15378"/>
        <dbReference type="ChEBI" id="CHEBI:43474"/>
        <dbReference type="ChEBI" id="CHEBI:57783"/>
        <dbReference type="ChEBI" id="CHEBI:58066"/>
        <dbReference type="ChEBI" id="CHEBI:58274"/>
        <dbReference type="ChEBI" id="CHEBI:58349"/>
        <dbReference type="EC" id="1.2.1.41"/>
    </reaction>
</comment>
<dbReference type="Gene3D" id="3.40.309.10">
    <property type="entry name" value="Aldehyde Dehydrogenase, Chain A, domain 2"/>
    <property type="match status" value="1"/>
</dbReference>
<keyword evidence="4" id="KW-0641">Proline biosynthesis</keyword>
<dbReference type="STRING" id="747525.W4JZB1"/>
<evidence type="ECO:0000259" key="12">
    <source>
        <dbReference type="Pfam" id="PF00171"/>
    </source>
</evidence>
<accession>W4JZB1</accession>
<evidence type="ECO:0000256" key="10">
    <source>
        <dbReference type="ARBA" id="ARBA00075718"/>
    </source>
</evidence>
<dbReference type="AlphaFoldDB" id="W4JZB1"/>
<dbReference type="GO" id="GO:0004350">
    <property type="term" value="F:glutamate-5-semialdehyde dehydrogenase activity"/>
    <property type="evidence" value="ECO:0007669"/>
    <property type="project" value="UniProtKB-EC"/>
</dbReference>
<dbReference type="HOGENOM" id="CLU_030231_0_1_1"/>
<dbReference type="InterPro" id="IPR000965">
    <property type="entry name" value="GPR_dom"/>
</dbReference>
<dbReference type="InterPro" id="IPR016163">
    <property type="entry name" value="Ald_DH_C"/>
</dbReference>
<dbReference type="EC" id="1.2.1.41" evidence="2"/>
<dbReference type="InterPro" id="IPR016161">
    <property type="entry name" value="Ald_DH/histidinol_DH"/>
</dbReference>
<evidence type="ECO:0000256" key="3">
    <source>
        <dbReference type="ARBA" id="ARBA00022605"/>
    </source>
</evidence>
<organism evidence="13 14">
    <name type="scientific">Heterobasidion irregulare (strain TC 32-1)</name>
    <dbReference type="NCBI Taxonomy" id="747525"/>
    <lineage>
        <taxon>Eukaryota</taxon>
        <taxon>Fungi</taxon>
        <taxon>Dikarya</taxon>
        <taxon>Basidiomycota</taxon>
        <taxon>Agaricomycotina</taxon>
        <taxon>Agaricomycetes</taxon>
        <taxon>Russulales</taxon>
        <taxon>Bondarzewiaceae</taxon>
        <taxon>Heterobasidion</taxon>
        <taxon>Heterobasidion annosum species complex</taxon>
    </lineage>
</organism>
<dbReference type="GeneID" id="20678668"/>
<evidence type="ECO:0000313" key="14">
    <source>
        <dbReference type="Proteomes" id="UP000030671"/>
    </source>
</evidence>
<reference evidence="13 14" key="1">
    <citation type="journal article" date="2012" name="New Phytol.">
        <title>Insight into trade-off between wood decay and parasitism from the genome of a fungal forest pathogen.</title>
        <authorList>
            <person name="Olson A."/>
            <person name="Aerts A."/>
            <person name="Asiegbu F."/>
            <person name="Belbahri L."/>
            <person name="Bouzid O."/>
            <person name="Broberg A."/>
            <person name="Canback B."/>
            <person name="Coutinho P.M."/>
            <person name="Cullen D."/>
            <person name="Dalman K."/>
            <person name="Deflorio G."/>
            <person name="van Diepen L.T."/>
            <person name="Dunand C."/>
            <person name="Duplessis S."/>
            <person name="Durling M."/>
            <person name="Gonthier P."/>
            <person name="Grimwood J."/>
            <person name="Fossdal C.G."/>
            <person name="Hansson D."/>
            <person name="Henrissat B."/>
            <person name="Hietala A."/>
            <person name="Himmelstrand K."/>
            <person name="Hoffmeister D."/>
            <person name="Hogberg N."/>
            <person name="James T.Y."/>
            <person name="Karlsson M."/>
            <person name="Kohler A."/>
            <person name="Kues U."/>
            <person name="Lee Y.H."/>
            <person name="Lin Y.C."/>
            <person name="Lind M."/>
            <person name="Lindquist E."/>
            <person name="Lombard V."/>
            <person name="Lucas S."/>
            <person name="Lunden K."/>
            <person name="Morin E."/>
            <person name="Murat C."/>
            <person name="Park J."/>
            <person name="Raffaello T."/>
            <person name="Rouze P."/>
            <person name="Salamov A."/>
            <person name="Schmutz J."/>
            <person name="Solheim H."/>
            <person name="Stahlberg J."/>
            <person name="Velez H."/>
            <person name="de Vries R.P."/>
            <person name="Wiebenga A."/>
            <person name="Woodward S."/>
            <person name="Yakovlev I."/>
            <person name="Garbelotto M."/>
            <person name="Martin F."/>
            <person name="Grigoriev I.V."/>
            <person name="Stenlid J."/>
        </authorList>
    </citation>
    <scope>NUCLEOTIDE SEQUENCE [LARGE SCALE GENOMIC DNA]</scope>
    <source>
        <strain evidence="13 14">TC 32-1</strain>
    </source>
</reference>
<dbReference type="PANTHER" id="PTHR11063">
    <property type="entry name" value="GLUTAMATE SEMIALDEHYDE DEHYDROGENASE"/>
    <property type="match status" value="1"/>
</dbReference>
<dbReference type="EMBL" id="KI925461">
    <property type="protein sequence ID" value="ETW78789.1"/>
    <property type="molecule type" value="Genomic_DNA"/>
</dbReference>
<evidence type="ECO:0000256" key="4">
    <source>
        <dbReference type="ARBA" id="ARBA00022650"/>
    </source>
</evidence>
<dbReference type="GO" id="GO:0055129">
    <property type="term" value="P:L-proline biosynthetic process"/>
    <property type="evidence" value="ECO:0007669"/>
    <property type="project" value="UniProtKB-UniPathway"/>
</dbReference>
<dbReference type="Gene3D" id="3.40.605.10">
    <property type="entry name" value="Aldehyde Dehydrogenase, Chain A, domain 1"/>
    <property type="match status" value="1"/>
</dbReference>
<keyword evidence="6" id="KW-0560">Oxidoreductase</keyword>
<dbReference type="PANTHER" id="PTHR11063:SF8">
    <property type="entry name" value="DELTA-1-PYRROLINE-5-CARBOXYLATE SYNTHASE"/>
    <property type="match status" value="1"/>
</dbReference>
<dbReference type="UniPathway" id="UPA00098">
    <property type="reaction ID" value="UER00360"/>
</dbReference>
<dbReference type="PIRSF" id="PIRSF000151">
    <property type="entry name" value="GPR"/>
    <property type="match status" value="1"/>
</dbReference>
<dbReference type="NCBIfam" id="NF001221">
    <property type="entry name" value="PRK00197.1"/>
    <property type="match status" value="1"/>
</dbReference>
<evidence type="ECO:0000256" key="1">
    <source>
        <dbReference type="ARBA" id="ARBA00004985"/>
    </source>
</evidence>
<dbReference type="FunFam" id="3.40.309.10:FF:000006">
    <property type="entry name" value="Gamma-glutamyl phosphate reductase"/>
    <property type="match status" value="1"/>
</dbReference>
<evidence type="ECO:0000256" key="6">
    <source>
        <dbReference type="ARBA" id="ARBA00023002"/>
    </source>
</evidence>
<protein>
    <recommendedName>
        <fullName evidence="2">glutamate-5-semialdehyde dehydrogenase</fullName>
        <ecNumber evidence="2">1.2.1.41</ecNumber>
    </recommendedName>
    <alternativeName>
        <fullName evidence="11">Glutamate-5-semialdehyde dehydrogenase</fullName>
    </alternativeName>
    <alternativeName>
        <fullName evidence="10">Glutamyl-gamma-semialdehyde dehydrogenase</fullName>
    </alternativeName>
</protein>
<feature type="domain" description="Aldehyde dehydrogenase" evidence="12">
    <location>
        <begin position="5"/>
        <end position="286"/>
    </location>
</feature>
<dbReference type="SUPFAM" id="SSF53720">
    <property type="entry name" value="ALDH-like"/>
    <property type="match status" value="1"/>
</dbReference>
<dbReference type="InParanoid" id="W4JZB1"/>
<comment type="pathway">
    <text evidence="1">Amino-acid biosynthesis; L-proline biosynthesis; L-glutamate 5-semialdehyde from L-glutamate: step 2/2.</text>
</comment>
<dbReference type="OrthoDB" id="1934954at2759"/>
<evidence type="ECO:0000256" key="7">
    <source>
        <dbReference type="ARBA" id="ARBA00049024"/>
    </source>
</evidence>
<sequence length="459" mass="49257">MPSDTSAAEAIAKAAKTAFEASQLIPTSERVRALHEIRNELEASKASILAANKEDMDAAQVEVDAGRMSTSLLNRLDLRKGDKWDSMLQGVTDVANLTDPTGKVSYASELDDNLEIYRVSCPIGVLLVIFEARPEVVVNIAALAIKSGNAAILKGGKESNRSTQLISKAIQTALSRTNLPNTYIQTIQSRAEVNSLLYLDQYIDLVIPRGSNELVRNIQNNTRIPVMGHADGLCAIYLDESADSEKAVRIVVDSKIDYPAACNAVETLIVHESLLSTVWLDVAKALLNASVTLLCDPPTLAALDKLSPAPSNRLTHVRPAPPDAYTTEHLSLTLSVLTLPSLPAAMQHINAHSSHHTDCIVAEDVAAASTFTRGVDSAGVFVNASTRFADGFRYGFGTEVGISTGRIHARGPVGLEGLVTYKYVLRSKGENGHVVGEFGSGEGKKRYKHAPIHANSVPF</sequence>
<evidence type="ECO:0000256" key="9">
    <source>
        <dbReference type="ARBA" id="ARBA00060997"/>
    </source>
</evidence>